<feature type="domain" description="FAD-binding" evidence="3">
    <location>
        <begin position="51"/>
        <end position="380"/>
    </location>
</feature>
<dbReference type="Gene3D" id="3.50.50.60">
    <property type="entry name" value="FAD/NAD(P)-binding domain"/>
    <property type="match status" value="2"/>
</dbReference>
<protein>
    <recommendedName>
        <fullName evidence="3">FAD-binding domain-containing protein</fullName>
    </recommendedName>
</protein>
<accession>A0A8J5KBB2</accession>
<dbReference type="Pfam" id="PF01494">
    <property type="entry name" value="FAD_binding_3"/>
    <property type="match status" value="2"/>
</dbReference>
<sequence length="1005" mass="111465">MRSVAAVFLSRRRFANFIRVRPNRRNSLRCFSCSSDAVDATKDGGGDVPHLPVLIVGAGPVGLVLSILLTKLGVKCSILEKNVAFSQHPQAHFINNRTMEVFRKLDGLTEEIQNLQPPVDLWRKFIYCTSLSGLVLGSVDHMKSQDVDMELSPVSVAHFSQYKLMKLLLTKLENLDFSVCYPNSSRSSTWDRKILMSHECISIHPTQDGVKVGSSFCKEGKIEERFFHCSILVGSDGARSTVRKLVGIDMKGERNLQNLVSVHFLSRDLGQYLLHERPGMLFFIFNPDAIGVLVAHDLNQGEFVLQVPYYSPQQKFEDFNLKVCEQIILKLVGRELADLQVLDIKPWAMHAEVAEKYVSFGGRVVLVGDAAHRFPPAGGFASLLQVMRKQAGRSHSKQLERAAGMNGECARWVVLALSLLEQANDSSRKCCGNDNLAGMNTGIQDAHNLAWKISLILNSIASSSIMQTYETERRPIAISNTVLSVQNLKAAMSVPSALGLDPTVANSVHQIINSSVCSILPQSLQKFALEGIFSIGRAQVSEFILNDNNPIGSLRLARLKKIFDEGQSLQLQFPLEDLGFCYQKGALITEGGEDVLESVASGSPNRGCGAYFPSAKPGRRLPHMPIDALNGSSTKDGFSTLDLISGVEFILIIAPVQSSYTLARSSIKVAEEFKLPLKVCIIWPKGSSIQNVNSSEVVLEPWKNFIDVQEATRSLKSWWELCQMSSNGVILVRPDEHIAWKVESNSMNDSYLELKRVFSQILQLDEVAEMEFQVTAATADFHRDTPPSSKKALEIGNLNLLVLGGMGYCSEVIACTTSSARCQRRHNLLRKLPSRLLIPPNRLENKTSSTSYRLLRKLSPSSHPTKLPLMQNESSLRAPLPTSAPSKPNGHLPSFARLPLSKILLVVCGTLLASKREEDRGLLAMEREGNSSDRGHCLLACHKDRRRRRVVCATEREEDRGLLAIEREGNNPNRRHCLLSCHGDRMRPRVVCATEREEDRGLLAT</sequence>
<dbReference type="PANTHER" id="PTHR43004">
    <property type="entry name" value="TRK SYSTEM POTASSIUM UPTAKE PROTEIN"/>
    <property type="match status" value="1"/>
</dbReference>
<dbReference type="Proteomes" id="UP000734854">
    <property type="component" value="Unassembled WGS sequence"/>
</dbReference>
<dbReference type="PRINTS" id="PR00420">
    <property type="entry name" value="RNGMNOXGNASE"/>
</dbReference>
<dbReference type="GO" id="GO:0005739">
    <property type="term" value="C:mitochondrion"/>
    <property type="evidence" value="ECO:0007669"/>
    <property type="project" value="TreeGrafter"/>
</dbReference>
<keyword evidence="1" id="KW-0285">Flavoprotein</keyword>
<evidence type="ECO:0000313" key="4">
    <source>
        <dbReference type="EMBL" id="KAG6480116.1"/>
    </source>
</evidence>
<dbReference type="GO" id="GO:0071949">
    <property type="term" value="F:FAD binding"/>
    <property type="evidence" value="ECO:0007669"/>
    <property type="project" value="InterPro"/>
</dbReference>
<dbReference type="EMBL" id="JACMSC010000017">
    <property type="protein sequence ID" value="KAG6480116.1"/>
    <property type="molecule type" value="Genomic_DNA"/>
</dbReference>
<dbReference type="GO" id="GO:0016709">
    <property type="term" value="F:oxidoreductase activity, acting on paired donors, with incorporation or reduction of molecular oxygen, NAD(P)H as one donor, and incorporation of one atom of oxygen"/>
    <property type="evidence" value="ECO:0007669"/>
    <property type="project" value="UniProtKB-ARBA"/>
</dbReference>
<organism evidence="4 5">
    <name type="scientific">Zingiber officinale</name>
    <name type="common">Ginger</name>
    <name type="synonym">Amomum zingiber</name>
    <dbReference type="NCBI Taxonomy" id="94328"/>
    <lineage>
        <taxon>Eukaryota</taxon>
        <taxon>Viridiplantae</taxon>
        <taxon>Streptophyta</taxon>
        <taxon>Embryophyta</taxon>
        <taxon>Tracheophyta</taxon>
        <taxon>Spermatophyta</taxon>
        <taxon>Magnoliopsida</taxon>
        <taxon>Liliopsida</taxon>
        <taxon>Zingiberales</taxon>
        <taxon>Zingiberaceae</taxon>
        <taxon>Zingiber</taxon>
    </lineage>
</organism>
<reference evidence="4 5" key="1">
    <citation type="submission" date="2020-08" db="EMBL/GenBank/DDBJ databases">
        <title>Plant Genome Project.</title>
        <authorList>
            <person name="Zhang R.-G."/>
        </authorList>
    </citation>
    <scope>NUCLEOTIDE SEQUENCE [LARGE SCALE GENOMIC DNA]</scope>
    <source>
        <tissue evidence="4">Rhizome</tissue>
    </source>
</reference>
<keyword evidence="2" id="KW-0274">FAD</keyword>
<dbReference type="PANTHER" id="PTHR43004:SF6">
    <property type="entry name" value="FAD_NAD(P)-BINDING OXIDOREDUCTASE FAMILY PROTEIN"/>
    <property type="match status" value="1"/>
</dbReference>
<dbReference type="InterPro" id="IPR002938">
    <property type="entry name" value="FAD-bd"/>
</dbReference>
<dbReference type="GO" id="GO:0006744">
    <property type="term" value="P:ubiquinone biosynthetic process"/>
    <property type="evidence" value="ECO:0007669"/>
    <property type="project" value="TreeGrafter"/>
</dbReference>
<evidence type="ECO:0000313" key="5">
    <source>
        <dbReference type="Proteomes" id="UP000734854"/>
    </source>
</evidence>
<gene>
    <name evidence="4" type="ORF">ZIOFF_063594</name>
</gene>
<feature type="domain" description="FAD-binding" evidence="3">
    <location>
        <begin position="438"/>
        <end position="477"/>
    </location>
</feature>
<comment type="caution">
    <text evidence="4">The sequence shown here is derived from an EMBL/GenBank/DDBJ whole genome shotgun (WGS) entry which is preliminary data.</text>
</comment>
<evidence type="ECO:0000256" key="1">
    <source>
        <dbReference type="ARBA" id="ARBA00022630"/>
    </source>
</evidence>
<dbReference type="InterPro" id="IPR050641">
    <property type="entry name" value="RIFMO-like"/>
</dbReference>
<keyword evidence="5" id="KW-1185">Reference proteome</keyword>
<dbReference type="Gene3D" id="3.40.30.120">
    <property type="match status" value="1"/>
</dbReference>
<dbReference type="InterPro" id="IPR036188">
    <property type="entry name" value="FAD/NAD-bd_sf"/>
</dbReference>
<dbReference type="SUPFAM" id="SSF51905">
    <property type="entry name" value="FAD/NAD(P)-binding domain"/>
    <property type="match status" value="2"/>
</dbReference>
<evidence type="ECO:0000259" key="3">
    <source>
        <dbReference type="Pfam" id="PF01494"/>
    </source>
</evidence>
<evidence type="ECO:0000256" key="2">
    <source>
        <dbReference type="ARBA" id="ARBA00022827"/>
    </source>
</evidence>
<proteinExistence type="predicted"/>
<name>A0A8J5KBB2_ZINOF</name>
<dbReference type="Gene3D" id="3.30.9.10">
    <property type="entry name" value="D-Amino Acid Oxidase, subunit A, domain 2"/>
    <property type="match status" value="1"/>
</dbReference>
<dbReference type="AlphaFoldDB" id="A0A8J5KBB2"/>